<evidence type="ECO:0000313" key="1">
    <source>
        <dbReference type="Proteomes" id="UP000887564"/>
    </source>
</evidence>
<dbReference type="AlphaFoldDB" id="A0A914RHC4"/>
<reference evidence="2" key="1">
    <citation type="submission" date="2022-11" db="UniProtKB">
        <authorList>
            <consortium name="WormBaseParasite"/>
        </authorList>
    </citation>
    <scope>IDENTIFICATION</scope>
</reference>
<evidence type="ECO:0000313" key="2">
    <source>
        <dbReference type="WBParaSite" id="PEQ_0000113201-mRNA-1"/>
    </source>
</evidence>
<proteinExistence type="predicted"/>
<dbReference type="WBParaSite" id="PEQ_0000113201-mRNA-1">
    <property type="protein sequence ID" value="PEQ_0000113201-mRNA-1"/>
    <property type="gene ID" value="PEQ_0000113201"/>
</dbReference>
<name>A0A914RHC4_PAREQ</name>
<accession>A0A914RHC4</accession>
<protein>
    <submittedName>
        <fullName evidence="2">Uncharacterized protein</fullName>
    </submittedName>
</protein>
<sequence length="118" mass="12997">MCRRIEFFNQSKTKSRTPLYRNSILSSSITYDKSDLLTKQHTLYSASEFSASTVSTSEDTNHYRLMAPIADQEQIYERPISAGQVLTSQNSLQFTSDSLVKTGGEGIVVAAGGTGQYS</sequence>
<keyword evidence="1" id="KW-1185">Reference proteome</keyword>
<dbReference type="Proteomes" id="UP000887564">
    <property type="component" value="Unplaced"/>
</dbReference>
<organism evidence="1 2">
    <name type="scientific">Parascaris equorum</name>
    <name type="common">Equine roundworm</name>
    <dbReference type="NCBI Taxonomy" id="6256"/>
    <lineage>
        <taxon>Eukaryota</taxon>
        <taxon>Metazoa</taxon>
        <taxon>Ecdysozoa</taxon>
        <taxon>Nematoda</taxon>
        <taxon>Chromadorea</taxon>
        <taxon>Rhabditida</taxon>
        <taxon>Spirurina</taxon>
        <taxon>Ascaridomorpha</taxon>
        <taxon>Ascaridoidea</taxon>
        <taxon>Ascarididae</taxon>
        <taxon>Parascaris</taxon>
    </lineage>
</organism>